<dbReference type="InterPro" id="IPR052710">
    <property type="entry name" value="CAAX_protease"/>
</dbReference>
<feature type="transmembrane region" description="Helical" evidence="1">
    <location>
        <begin position="213"/>
        <end position="233"/>
    </location>
</feature>
<feature type="transmembrane region" description="Helical" evidence="1">
    <location>
        <begin position="99"/>
        <end position="120"/>
    </location>
</feature>
<feature type="transmembrane region" description="Helical" evidence="1">
    <location>
        <begin position="190"/>
        <end position="206"/>
    </location>
</feature>
<name>A0A9D0YS38_9FIRM</name>
<dbReference type="AlphaFoldDB" id="A0A9D0YS38"/>
<dbReference type="Pfam" id="PF02517">
    <property type="entry name" value="Rce1-like"/>
    <property type="match status" value="1"/>
</dbReference>
<reference evidence="3" key="1">
    <citation type="submission" date="2020-10" db="EMBL/GenBank/DDBJ databases">
        <authorList>
            <person name="Gilroy R."/>
        </authorList>
    </citation>
    <scope>NUCLEOTIDE SEQUENCE</scope>
    <source>
        <strain evidence="3">ChiGjej2B2-12916</strain>
    </source>
</reference>
<feature type="transmembrane region" description="Helical" evidence="1">
    <location>
        <begin position="21"/>
        <end position="44"/>
    </location>
</feature>
<dbReference type="PANTHER" id="PTHR36435:SF1">
    <property type="entry name" value="CAAX AMINO TERMINAL PROTEASE FAMILY PROTEIN"/>
    <property type="match status" value="1"/>
</dbReference>
<feature type="transmembrane region" description="Helical" evidence="1">
    <location>
        <begin position="253"/>
        <end position="285"/>
    </location>
</feature>
<feature type="transmembrane region" description="Helical" evidence="1">
    <location>
        <begin position="56"/>
        <end position="78"/>
    </location>
</feature>
<sequence>MEEENLVSVEKAKSCFGRLGWALCAYAMVIVVLQLVAVAIGGVLFAMGVNVLENAWFLWAASFIPQYLVGVPLFLLILRKMPVVEQSQTKLGGGKFWALLLMCFPVMFIGNLVGTFLSGILSGGTAQNGVEAMVSGGNPLMLFTVVILAPLVEELVFRKQLLDRCAQYGEKTAMVFSALTFALFHMNLFQFFYAFGMGLIFAYVYLRTRRLRYPVLMHMIINFMGSVVPLWVVSNLDLDALSNLNPQNLDQEMLAAILPGLLIYLAYVVVQLVLVIAGLVIGIVMRKSLTLRPTPEELPREGRVKTVYANVGFILFVVVCVVVFSFNL</sequence>
<keyword evidence="1" id="KW-0812">Transmembrane</keyword>
<evidence type="ECO:0000259" key="2">
    <source>
        <dbReference type="Pfam" id="PF02517"/>
    </source>
</evidence>
<dbReference type="GO" id="GO:0080120">
    <property type="term" value="P:CAAX-box protein maturation"/>
    <property type="evidence" value="ECO:0007669"/>
    <property type="project" value="UniProtKB-ARBA"/>
</dbReference>
<keyword evidence="3" id="KW-0645">Protease</keyword>
<dbReference type="GO" id="GO:0004175">
    <property type="term" value="F:endopeptidase activity"/>
    <property type="evidence" value="ECO:0007669"/>
    <property type="project" value="UniProtKB-ARBA"/>
</dbReference>
<feature type="domain" description="CAAX prenyl protease 2/Lysostaphin resistance protein A-like" evidence="2">
    <location>
        <begin position="139"/>
        <end position="224"/>
    </location>
</feature>
<gene>
    <name evidence="3" type="ORF">IAD31_00215</name>
</gene>
<feature type="transmembrane region" description="Helical" evidence="1">
    <location>
        <begin position="306"/>
        <end position="326"/>
    </location>
</feature>
<evidence type="ECO:0000313" key="3">
    <source>
        <dbReference type="EMBL" id="HIQ60015.1"/>
    </source>
</evidence>
<reference evidence="3" key="2">
    <citation type="journal article" date="2021" name="PeerJ">
        <title>Extensive microbial diversity within the chicken gut microbiome revealed by metagenomics and culture.</title>
        <authorList>
            <person name="Gilroy R."/>
            <person name="Ravi A."/>
            <person name="Getino M."/>
            <person name="Pursley I."/>
            <person name="Horton D.L."/>
            <person name="Alikhan N.F."/>
            <person name="Baker D."/>
            <person name="Gharbi K."/>
            <person name="Hall N."/>
            <person name="Watson M."/>
            <person name="Adriaenssens E.M."/>
            <person name="Foster-Nyarko E."/>
            <person name="Jarju S."/>
            <person name="Secka A."/>
            <person name="Antonio M."/>
            <person name="Oren A."/>
            <person name="Chaudhuri R.R."/>
            <person name="La Ragione R."/>
            <person name="Hildebrand F."/>
            <person name="Pallen M.J."/>
        </authorList>
    </citation>
    <scope>NUCLEOTIDE SEQUENCE</scope>
    <source>
        <strain evidence="3">ChiGjej2B2-12916</strain>
    </source>
</reference>
<proteinExistence type="predicted"/>
<dbReference type="InterPro" id="IPR003675">
    <property type="entry name" value="Rce1/LyrA-like_dom"/>
</dbReference>
<keyword evidence="1" id="KW-1133">Transmembrane helix</keyword>
<dbReference type="GO" id="GO:0008237">
    <property type="term" value="F:metallopeptidase activity"/>
    <property type="evidence" value="ECO:0007669"/>
    <property type="project" value="UniProtKB-KW"/>
</dbReference>
<evidence type="ECO:0000313" key="4">
    <source>
        <dbReference type="Proteomes" id="UP000886879"/>
    </source>
</evidence>
<comment type="caution">
    <text evidence="3">The sequence shown here is derived from an EMBL/GenBank/DDBJ whole genome shotgun (WGS) entry which is preliminary data.</text>
</comment>
<keyword evidence="1" id="KW-0472">Membrane</keyword>
<evidence type="ECO:0000256" key="1">
    <source>
        <dbReference type="SAM" id="Phobius"/>
    </source>
</evidence>
<keyword evidence="3" id="KW-0378">Hydrolase</keyword>
<keyword evidence="3" id="KW-0482">Metalloprotease</keyword>
<protein>
    <submittedName>
        <fullName evidence="3">CPBP family intramembrane metalloprotease</fullName>
    </submittedName>
</protein>
<accession>A0A9D0YS38</accession>
<organism evidence="3 4">
    <name type="scientific">Candidatus Enterenecus faecium</name>
    <dbReference type="NCBI Taxonomy" id="2840780"/>
    <lineage>
        <taxon>Bacteria</taxon>
        <taxon>Bacillati</taxon>
        <taxon>Bacillota</taxon>
        <taxon>Clostridia</taxon>
        <taxon>Eubacteriales</taxon>
        <taxon>Candidatus Enterenecus</taxon>
    </lineage>
</organism>
<dbReference type="PANTHER" id="PTHR36435">
    <property type="entry name" value="SLR1288 PROTEIN"/>
    <property type="match status" value="1"/>
</dbReference>
<dbReference type="Proteomes" id="UP000886879">
    <property type="component" value="Unassembled WGS sequence"/>
</dbReference>
<dbReference type="EMBL" id="DVFO01000002">
    <property type="protein sequence ID" value="HIQ60015.1"/>
    <property type="molecule type" value="Genomic_DNA"/>
</dbReference>